<dbReference type="OrthoDB" id="9775794at2"/>
<keyword evidence="4" id="KW-1185">Reference proteome</keyword>
<comment type="similarity">
    <text evidence="1 2">Belongs to the enoyl-CoA hydratase/isomerase family.</text>
</comment>
<evidence type="ECO:0000313" key="3">
    <source>
        <dbReference type="EMBL" id="SNB51631.1"/>
    </source>
</evidence>
<evidence type="ECO:0000256" key="2">
    <source>
        <dbReference type="RuleBase" id="RU003707"/>
    </source>
</evidence>
<reference evidence="4" key="1">
    <citation type="submission" date="2017-06" db="EMBL/GenBank/DDBJ databases">
        <authorList>
            <person name="Varghese N."/>
            <person name="Submissions S."/>
        </authorList>
    </citation>
    <scope>NUCLEOTIDE SEQUENCE [LARGE SCALE GENOMIC DNA]</scope>
    <source>
        <strain evidence="4">JAD2</strain>
    </source>
</reference>
<name>A0A212PX84_9CHLR</name>
<sequence>MVGSWTSAYRRLILQETEPGILEVILHQPETLNALDAVAHRELTYVWREIDADPSVRVVLVRGAGQAFSAGGDFSLIEEIMTDPRACLRVWKEARDLVYNVINCEKPIVSAIEGPAVGAGLAVALLADISVAARGARLLDGHVRLGVAAGDHAVLVWPLLIGMAKAKYYLLLNEPLTGEEAERLGLVSLCVEDGKAYEVALEIARRLARGSASAIRWTKYALNNWFRLAGPLFDVSTALEFLGFRLPDAREGLQALREKRPPRWPLEDLSPE</sequence>
<dbReference type="EMBL" id="FYEK01000003">
    <property type="protein sequence ID" value="SNB51631.1"/>
    <property type="molecule type" value="Genomic_DNA"/>
</dbReference>
<dbReference type="Gene3D" id="1.10.12.10">
    <property type="entry name" value="Lyase 2-enoyl-coa Hydratase, Chain A, domain 2"/>
    <property type="match status" value="1"/>
</dbReference>
<dbReference type="NCBIfam" id="NF005595">
    <property type="entry name" value="PRK07327.1"/>
    <property type="match status" value="1"/>
</dbReference>
<dbReference type="Gene3D" id="3.90.226.10">
    <property type="entry name" value="2-enoyl-CoA Hydratase, Chain A, domain 1"/>
    <property type="match status" value="1"/>
</dbReference>
<dbReference type="InterPro" id="IPR029045">
    <property type="entry name" value="ClpP/crotonase-like_dom_sf"/>
</dbReference>
<organism evidence="3 4">
    <name type="scientific">Thermoflexus hugenholtzii JAD2</name>
    <dbReference type="NCBI Taxonomy" id="877466"/>
    <lineage>
        <taxon>Bacteria</taxon>
        <taxon>Bacillati</taxon>
        <taxon>Chloroflexota</taxon>
        <taxon>Thermoflexia</taxon>
        <taxon>Thermoflexales</taxon>
        <taxon>Thermoflexaceae</taxon>
        <taxon>Thermoflexus</taxon>
    </lineage>
</organism>
<dbReference type="RefSeq" id="WP_088569972.1">
    <property type="nucleotide sequence ID" value="NZ_FYEK01000003.1"/>
</dbReference>
<dbReference type="InterPro" id="IPR001753">
    <property type="entry name" value="Enoyl-CoA_hydra/iso"/>
</dbReference>
<dbReference type="Pfam" id="PF00378">
    <property type="entry name" value="ECH_1"/>
    <property type="match status" value="1"/>
</dbReference>
<dbReference type="GO" id="GO:0003824">
    <property type="term" value="F:catalytic activity"/>
    <property type="evidence" value="ECO:0007669"/>
    <property type="project" value="InterPro"/>
</dbReference>
<proteinExistence type="inferred from homology"/>
<protein>
    <submittedName>
        <fullName evidence="3">Enoyl-CoA hydratase</fullName>
    </submittedName>
</protein>
<dbReference type="InterPro" id="IPR014748">
    <property type="entry name" value="Enoyl-CoA_hydra_C"/>
</dbReference>
<dbReference type="InParanoid" id="A0A212PX84"/>
<dbReference type="PROSITE" id="PS00166">
    <property type="entry name" value="ENOYL_COA_HYDRATASE"/>
    <property type="match status" value="1"/>
</dbReference>
<dbReference type="SUPFAM" id="SSF52096">
    <property type="entry name" value="ClpP/crotonase"/>
    <property type="match status" value="1"/>
</dbReference>
<dbReference type="PANTHER" id="PTHR43459">
    <property type="entry name" value="ENOYL-COA HYDRATASE"/>
    <property type="match status" value="1"/>
</dbReference>
<dbReference type="CDD" id="cd06558">
    <property type="entry name" value="crotonase-like"/>
    <property type="match status" value="1"/>
</dbReference>
<dbReference type="AlphaFoldDB" id="A0A212PX84"/>
<evidence type="ECO:0000313" key="4">
    <source>
        <dbReference type="Proteomes" id="UP000197025"/>
    </source>
</evidence>
<evidence type="ECO:0000256" key="1">
    <source>
        <dbReference type="ARBA" id="ARBA00005254"/>
    </source>
</evidence>
<dbReference type="Proteomes" id="UP000197025">
    <property type="component" value="Unassembled WGS sequence"/>
</dbReference>
<dbReference type="PANTHER" id="PTHR43459:SF3">
    <property type="entry name" value="ENOYL-COA HYDRATASE ECHA15 (ENOYL HYDRASE) (UNSATURATED ACYL-COA HYDRATASE) (CROTONASE)-RELATED"/>
    <property type="match status" value="1"/>
</dbReference>
<accession>A0A212PX84</accession>
<gene>
    <name evidence="3" type="ORF">SAMN02746019_00021820</name>
</gene>
<dbReference type="InterPro" id="IPR018376">
    <property type="entry name" value="Enoyl-CoA_hyd/isom_CS"/>
</dbReference>